<reference evidence="1" key="1">
    <citation type="journal article" date="2015" name="Nature">
        <title>Complex archaea that bridge the gap between prokaryotes and eukaryotes.</title>
        <authorList>
            <person name="Spang A."/>
            <person name="Saw J.H."/>
            <person name="Jorgensen S.L."/>
            <person name="Zaremba-Niedzwiedzka K."/>
            <person name="Martijn J."/>
            <person name="Lind A.E."/>
            <person name="van Eijk R."/>
            <person name="Schleper C."/>
            <person name="Guy L."/>
            <person name="Ettema T.J."/>
        </authorList>
    </citation>
    <scope>NUCLEOTIDE SEQUENCE</scope>
</reference>
<organism evidence="1">
    <name type="scientific">marine sediment metagenome</name>
    <dbReference type="NCBI Taxonomy" id="412755"/>
    <lineage>
        <taxon>unclassified sequences</taxon>
        <taxon>metagenomes</taxon>
        <taxon>ecological metagenomes</taxon>
    </lineage>
</organism>
<gene>
    <name evidence="1" type="ORF">LCGC14_1125940</name>
</gene>
<protein>
    <submittedName>
        <fullName evidence="1">Uncharacterized protein</fullName>
    </submittedName>
</protein>
<accession>A0A0F9MQI6</accession>
<dbReference type="EMBL" id="LAZR01005240">
    <property type="protein sequence ID" value="KKN01622.1"/>
    <property type="molecule type" value="Genomic_DNA"/>
</dbReference>
<proteinExistence type="predicted"/>
<name>A0A0F9MQI6_9ZZZZ</name>
<sequence>MSIEQIIFHSLTDELGKMYMDASILERDPINLWGIPVLETKYLPENTMMCVCGDFVKFVKIDGNRLKFWDVAREKMELKLCKWEPLEPTNNDNDNQFKFIGNNLINKITDQLRPLS</sequence>
<comment type="caution">
    <text evidence="1">The sequence shown here is derived from an EMBL/GenBank/DDBJ whole genome shotgun (WGS) entry which is preliminary data.</text>
</comment>
<dbReference type="AlphaFoldDB" id="A0A0F9MQI6"/>
<evidence type="ECO:0000313" key="1">
    <source>
        <dbReference type="EMBL" id="KKN01622.1"/>
    </source>
</evidence>